<dbReference type="SUPFAM" id="SSF81324">
    <property type="entry name" value="Voltage-gated potassium channels"/>
    <property type="match status" value="1"/>
</dbReference>
<dbReference type="GO" id="GO:0032809">
    <property type="term" value="C:neuronal cell body membrane"/>
    <property type="evidence" value="ECO:0007669"/>
    <property type="project" value="TreeGrafter"/>
</dbReference>
<protein>
    <submittedName>
        <fullName evidence="17">Potassium voltage-gated channel protein Shaw-like isoform X1</fullName>
    </submittedName>
</protein>
<evidence type="ECO:0000256" key="8">
    <source>
        <dbReference type="ARBA" id="ARBA00022989"/>
    </source>
</evidence>
<keyword evidence="10 13" id="KW-0472">Membrane</keyword>
<evidence type="ECO:0000313" key="17">
    <source>
        <dbReference type="RefSeq" id="XP_036364619.1"/>
    </source>
</evidence>
<proteinExistence type="predicted"/>
<evidence type="ECO:0000256" key="1">
    <source>
        <dbReference type="ARBA" id="ARBA00004141"/>
    </source>
</evidence>
<dbReference type="InterPro" id="IPR028325">
    <property type="entry name" value="VG_K_chnl"/>
</dbReference>
<evidence type="ECO:0000256" key="13">
    <source>
        <dbReference type="SAM" id="Phobius"/>
    </source>
</evidence>
<dbReference type="GO" id="GO:0008076">
    <property type="term" value="C:voltage-gated potassium channel complex"/>
    <property type="evidence" value="ECO:0007669"/>
    <property type="project" value="InterPro"/>
</dbReference>
<dbReference type="RefSeq" id="XP_036364619.1">
    <property type="nucleotide sequence ID" value="XM_036508726.1"/>
</dbReference>
<dbReference type="InterPro" id="IPR003968">
    <property type="entry name" value="K_chnl_volt-dep_Kv"/>
</dbReference>
<feature type="compositionally biased region" description="Acidic residues" evidence="12">
    <location>
        <begin position="493"/>
        <end position="503"/>
    </location>
</feature>
<feature type="domain" description="Ion transport" evidence="14">
    <location>
        <begin position="225"/>
        <end position="464"/>
    </location>
</feature>
<keyword evidence="3" id="KW-0633">Potassium transport</keyword>
<feature type="transmembrane region" description="Helical" evidence="13">
    <location>
        <begin position="226"/>
        <end position="245"/>
    </location>
</feature>
<dbReference type="InterPro" id="IPR027359">
    <property type="entry name" value="Volt_channel_dom_sf"/>
</dbReference>
<dbReference type="InterPro" id="IPR003974">
    <property type="entry name" value="K_chnl_volt-dep_Kv3"/>
</dbReference>
<feature type="compositionally biased region" description="Polar residues" evidence="12">
    <location>
        <begin position="555"/>
        <end position="566"/>
    </location>
</feature>
<evidence type="ECO:0000256" key="12">
    <source>
        <dbReference type="SAM" id="MobiDB-lite"/>
    </source>
</evidence>
<feature type="transmembrane region" description="Helical" evidence="13">
    <location>
        <begin position="405"/>
        <end position="422"/>
    </location>
</feature>
<evidence type="ECO:0000313" key="16">
    <source>
        <dbReference type="Proteomes" id="UP000515154"/>
    </source>
</evidence>
<reference evidence="17" key="1">
    <citation type="submission" date="2025-08" db="UniProtKB">
        <authorList>
            <consortium name="RefSeq"/>
        </authorList>
    </citation>
    <scope>IDENTIFICATION</scope>
</reference>
<name>A0A7E6FA39_9MOLL</name>
<feature type="compositionally biased region" description="Basic and acidic residues" evidence="12">
    <location>
        <begin position="507"/>
        <end position="519"/>
    </location>
</feature>
<evidence type="ECO:0000256" key="2">
    <source>
        <dbReference type="ARBA" id="ARBA00022448"/>
    </source>
</evidence>
<keyword evidence="9" id="KW-0406">Ion transport</keyword>
<feature type="compositionally biased region" description="Basic and acidic residues" evidence="12">
    <location>
        <begin position="584"/>
        <end position="597"/>
    </location>
</feature>
<gene>
    <name evidence="17" type="primary">LOC115219011</name>
</gene>
<dbReference type="GO" id="GO:0032590">
    <property type="term" value="C:dendrite membrane"/>
    <property type="evidence" value="ECO:0007669"/>
    <property type="project" value="TreeGrafter"/>
</dbReference>
<dbReference type="GO" id="GO:0042734">
    <property type="term" value="C:presynaptic membrane"/>
    <property type="evidence" value="ECO:0007669"/>
    <property type="project" value="TreeGrafter"/>
</dbReference>
<evidence type="ECO:0000259" key="15">
    <source>
        <dbReference type="Pfam" id="PF02214"/>
    </source>
</evidence>
<organism evidence="16 17">
    <name type="scientific">Octopus sinensis</name>
    <name type="common">East Asian common octopus</name>
    <dbReference type="NCBI Taxonomy" id="2607531"/>
    <lineage>
        <taxon>Eukaryota</taxon>
        <taxon>Metazoa</taxon>
        <taxon>Spiralia</taxon>
        <taxon>Lophotrochozoa</taxon>
        <taxon>Mollusca</taxon>
        <taxon>Cephalopoda</taxon>
        <taxon>Coleoidea</taxon>
        <taxon>Octopodiformes</taxon>
        <taxon>Octopoda</taxon>
        <taxon>Incirrata</taxon>
        <taxon>Octopodidae</taxon>
        <taxon>Octopus</taxon>
    </lineage>
</organism>
<evidence type="ECO:0000259" key="14">
    <source>
        <dbReference type="Pfam" id="PF00520"/>
    </source>
</evidence>
<evidence type="ECO:0000256" key="9">
    <source>
        <dbReference type="ARBA" id="ARBA00023065"/>
    </source>
</evidence>
<dbReference type="Pfam" id="PF00520">
    <property type="entry name" value="Ion_trans"/>
    <property type="match status" value="1"/>
</dbReference>
<dbReference type="PANTHER" id="PTHR11537:SF252">
    <property type="entry name" value="POTASSIUM VOLTAGE-GATED CHANNEL PROTEIN SHAW"/>
    <property type="match status" value="1"/>
</dbReference>
<keyword evidence="8 13" id="KW-1133">Transmembrane helix</keyword>
<evidence type="ECO:0000256" key="3">
    <source>
        <dbReference type="ARBA" id="ARBA00022538"/>
    </source>
</evidence>
<dbReference type="Proteomes" id="UP000515154">
    <property type="component" value="Linkage group LG14"/>
</dbReference>
<dbReference type="Gene3D" id="3.30.710.10">
    <property type="entry name" value="Potassium Channel Kv1.1, Chain A"/>
    <property type="match status" value="1"/>
</dbReference>
<keyword evidence="4 13" id="KW-0812">Transmembrane</keyword>
<keyword evidence="7" id="KW-0630">Potassium</keyword>
<dbReference type="GO" id="GO:0043679">
    <property type="term" value="C:axon terminus"/>
    <property type="evidence" value="ECO:0007669"/>
    <property type="project" value="TreeGrafter"/>
</dbReference>
<evidence type="ECO:0000256" key="7">
    <source>
        <dbReference type="ARBA" id="ARBA00022958"/>
    </source>
</evidence>
<feature type="domain" description="Potassium channel tetramerisation-type BTB" evidence="15">
    <location>
        <begin position="75"/>
        <end position="165"/>
    </location>
</feature>
<keyword evidence="2" id="KW-0813">Transport</keyword>
<evidence type="ECO:0000256" key="5">
    <source>
        <dbReference type="ARBA" id="ARBA00022826"/>
    </source>
</evidence>
<feature type="transmembrane region" description="Helical" evidence="13">
    <location>
        <begin position="353"/>
        <end position="371"/>
    </location>
</feature>
<dbReference type="KEGG" id="osn:115219011"/>
<dbReference type="PRINTS" id="PR01491">
    <property type="entry name" value="KVCHANNEL"/>
</dbReference>
<accession>A0A7E6FA39</accession>
<dbReference type="PRINTS" id="PR00169">
    <property type="entry name" value="KCHANNEL"/>
</dbReference>
<feature type="region of interest" description="Disordered" evidence="12">
    <location>
        <begin position="493"/>
        <end position="541"/>
    </location>
</feature>
<dbReference type="InterPro" id="IPR005821">
    <property type="entry name" value="Ion_trans_dom"/>
</dbReference>
<evidence type="ECO:0000256" key="10">
    <source>
        <dbReference type="ARBA" id="ARBA00023136"/>
    </source>
</evidence>
<keyword evidence="11" id="KW-0407">Ion channel</keyword>
<feature type="region of interest" description="Disordered" evidence="12">
    <location>
        <begin position="555"/>
        <end position="616"/>
    </location>
</feature>
<feature type="transmembrane region" description="Helical" evidence="13">
    <location>
        <begin position="377"/>
        <end position="398"/>
    </location>
</feature>
<dbReference type="InterPro" id="IPR011333">
    <property type="entry name" value="SKP1/BTB/POZ_sf"/>
</dbReference>
<comment type="subcellular location">
    <subcellularLocation>
        <location evidence="1">Membrane</location>
        <topology evidence="1">Multi-pass membrane protein</topology>
    </subcellularLocation>
</comment>
<dbReference type="GO" id="GO:0051260">
    <property type="term" value="P:protein homooligomerization"/>
    <property type="evidence" value="ECO:0007669"/>
    <property type="project" value="InterPro"/>
</dbReference>
<dbReference type="GO" id="GO:0045211">
    <property type="term" value="C:postsynaptic membrane"/>
    <property type="evidence" value="ECO:0007669"/>
    <property type="project" value="TreeGrafter"/>
</dbReference>
<dbReference type="InterPro" id="IPR003131">
    <property type="entry name" value="T1-type_BTB"/>
</dbReference>
<evidence type="ECO:0000256" key="6">
    <source>
        <dbReference type="ARBA" id="ARBA00022882"/>
    </source>
</evidence>
<sequence length="616" mass="70340">MPLGISPGALSFMPAARRLRVTTPMTSISEQTSEIKMPATKGLKRTALAALIPGTKFDPKTFEVSAVADPDAPTVVFNVRGTIFETYRSNLYRKNLSNLSNEEFLGQFYRVRSNDYFFDRDPSLFSSVLEYQRTGVLHIPVNVCGKVARQELEFWGIDESCIEKCCWSTFDSWNSTYDALKQLEEAQNRTFNQYTESKIAGMKYGKMRAAIWNFLSNPRSSNGAKIFGMITVMFIILSVMSFIVATHPAGRIEGDRDILGRLHRNRTKLSVPHPALVTIDFICLAFFTFDLITRFITCPEWKKFVRDTLNIVDFIAILPDYIDIIVVYTVEANVALETMHYVNFLRIFRALRIFRLVRYVPGLWIMLYTFKASFWDLLLMICFMNVGMIMFATFIYYAEEENFPNIFIGMWWALITMTTVGYGDMSPSSNLGYLVGSLCAVTGLLMVGFTVPIIVSNFVMYYKHMQSMQEAGKREEKAQKDLDLLQKLIESEETSELTTEDMGPETSSEKRSNESEEKRKQHLNSSKFPPPSYDSLPSRTNHRRLRVGIARNYMLTNNNKQTTNGSHVLKKPPKETGNSVPSKNNRDNSDVHQHMNDENSNINCGPEINDLETSML</sequence>
<dbReference type="PRINTS" id="PR01498">
    <property type="entry name" value="SHAWCHANNEL"/>
</dbReference>
<keyword evidence="5" id="KW-0631">Potassium channel</keyword>
<keyword evidence="6" id="KW-0851">Voltage-gated channel</keyword>
<dbReference type="Pfam" id="PF02214">
    <property type="entry name" value="BTB_2"/>
    <property type="match status" value="1"/>
</dbReference>
<dbReference type="AlphaFoldDB" id="A0A7E6FA39"/>
<keyword evidence="16" id="KW-1185">Reference proteome</keyword>
<dbReference type="GO" id="GO:0005251">
    <property type="term" value="F:delayed rectifier potassium channel activity"/>
    <property type="evidence" value="ECO:0007669"/>
    <property type="project" value="TreeGrafter"/>
</dbReference>
<dbReference type="Gene3D" id="1.20.120.350">
    <property type="entry name" value="Voltage-gated potassium channels. Chain C"/>
    <property type="match status" value="1"/>
</dbReference>
<feature type="transmembrane region" description="Helical" evidence="13">
    <location>
        <begin position="275"/>
        <end position="296"/>
    </location>
</feature>
<dbReference type="GO" id="GO:0001508">
    <property type="term" value="P:action potential"/>
    <property type="evidence" value="ECO:0007669"/>
    <property type="project" value="TreeGrafter"/>
</dbReference>
<dbReference type="SUPFAM" id="SSF54695">
    <property type="entry name" value="POZ domain"/>
    <property type="match status" value="1"/>
</dbReference>
<feature type="transmembrane region" description="Helical" evidence="13">
    <location>
        <begin position="434"/>
        <end position="459"/>
    </location>
</feature>
<evidence type="ECO:0000256" key="4">
    <source>
        <dbReference type="ARBA" id="ARBA00022692"/>
    </source>
</evidence>
<dbReference type="Gene3D" id="1.10.287.70">
    <property type="match status" value="1"/>
</dbReference>
<evidence type="ECO:0000256" key="11">
    <source>
        <dbReference type="ARBA" id="ARBA00023303"/>
    </source>
</evidence>
<dbReference type="PANTHER" id="PTHR11537">
    <property type="entry name" value="VOLTAGE-GATED POTASSIUM CHANNEL"/>
    <property type="match status" value="1"/>
</dbReference>